<evidence type="ECO:0000256" key="4">
    <source>
        <dbReference type="SAM" id="MobiDB-lite"/>
    </source>
</evidence>
<feature type="compositionally biased region" description="Low complexity" evidence="4">
    <location>
        <begin position="296"/>
        <end position="311"/>
    </location>
</feature>
<sequence>MSPERTESPTRCDVVPIANAPIVNVAKRKNSKKTNKRFLWHDDLHLRFVSAIFDLGLKNASPKSLLSLMEVSSPGSGLTTEHLKSHLQKYRLNYQRAHEEFQELCDRQAKRSRKRHRRHGNRSKSAFIFPFREGKRRKGSHSRVTDTDNDSELECGESSATATSMERGEGLSSFDCGRHASGYPVGYLPVQRPGSIYTTNVIDPQWSTFNMMMSTPSPVIDALSIQASTQSVQDQLRAQEKMQMQMQQAMQAQMNFHRQMLTRKGELSLQREGFDANGYGDYGRDYQTAGAWPTTQHIQQQQQMNQYVDTQEPPQQVAPRKLSDVSGATLPTLIATPQAESADSDDANSDVYRWDRLTLNVDLDDDDLFDFLKA</sequence>
<feature type="region of interest" description="Disordered" evidence="4">
    <location>
        <begin position="108"/>
        <end position="127"/>
    </location>
</feature>
<evidence type="ECO:0000313" key="6">
    <source>
        <dbReference type="Proteomes" id="UP000693981"/>
    </source>
</evidence>
<evidence type="ECO:0000256" key="3">
    <source>
        <dbReference type="ARBA" id="ARBA00023242"/>
    </source>
</evidence>
<evidence type="ECO:0000313" key="5">
    <source>
        <dbReference type="EMBL" id="KAG7396771.1"/>
    </source>
</evidence>
<dbReference type="FunFam" id="1.10.10.60:FF:000007">
    <property type="entry name" value="Two-component response regulator"/>
    <property type="match status" value="1"/>
</dbReference>
<evidence type="ECO:0000256" key="1">
    <source>
        <dbReference type="ARBA" id="ARBA00023015"/>
    </source>
</evidence>
<feature type="region of interest" description="Disordered" evidence="4">
    <location>
        <begin position="296"/>
        <end position="323"/>
    </location>
</feature>
<organism evidence="5 6">
    <name type="scientific">Phytophthora boehmeriae</name>
    <dbReference type="NCBI Taxonomy" id="109152"/>
    <lineage>
        <taxon>Eukaryota</taxon>
        <taxon>Sar</taxon>
        <taxon>Stramenopiles</taxon>
        <taxon>Oomycota</taxon>
        <taxon>Peronosporomycetes</taxon>
        <taxon>Peronosporales</taxon>
        <taxon>Peronosporaceae</taxon>
        <taxon>Phytophthora</taxon>
    </lineage>
</organism>
<dbReference type="InterPro" id="IPR006447">
    <property type="entry name" value="Myb_dom_plants"/>
</dbReference>
<keyword evidence="2" id="KW-0804">Transcription</keyword>
<dbReference type="InterPro" id="IPR044841">
    <property type="entry name" value="LUX/BOA-like"/>
</dbReference>
<protein>
    <recommendedName>
        <fullName evidence="7">Myb-like domain-containing protein</fullName>
    </recommendedName>
</protein>
<comment type="caution">
    <text evidence="5">The sequence shown here is derived from an EMBL/GenBank/DDBJ whole genome shotgun (WGS) entry which is preliminary data.</text>
</comment>
<accession>A0A8T1WUB5</accession>
<dbReference type="OrthoDB" id="60033at2759"/>
<evidence type="ECO:0008006" key="7">
    <source>
        <dbReference type="Google" id="ProtNLM"/>
    </source>
</evidence>
<dbReference type="GO" id="GO:0003700">
    <property type="term" value="F:DNA-binding transcription factor activity"/>
    <property type="evidence" value="ECO:0007669"/>
    <property type="project" value="InterPro"/>
</dbReference>
<keyword evidence="1" id="KW-0805">Transcription regulation</keyword>
<evidence type="ECO:0000256" key="2">
    <source>
        <dbReference type="ARBA" id="ARBA00023163"/>
    </source>
</evidence>
<dbReference type="Proteomes" id="UP000693981">
    <property type="component" value="Unassembled WGS sequence"/>
</dbReference>
<reference evidence="5" key="1">
    <citation type="submission" date="2021-02" db="EMBL/GenBank/DDBJ databases">
        <authorList>
            <person name="Palmer J.M."/>
        </authorList>
    </citation>
    <scope>NUCLEOTIDE SEQUENCE</scope>
    <source>
        <strain evidence="5">SCRP23</strain>
    </source>
</reference>
<dbReference type="PANTHER" id="PTHR31442:SF29">
    <property type="entry name" value="HOMEODOMAIN-LIKE SUPERFAMILY PROTEIN"/>
    <property type="match status" value="1"/>
</dbReference>
<dbReference type="PANTHER" id="PTHR31442">
    <property type="entry name" value="HOMEODOMAIN-LIKE SUPERFAMILY PROTEIN-RELATED"/>
    <property type="match status" value="1"/>
</dbReference>
<keyword evidence="3" id="KW-0539">Nucleus</keyword>
<keyword evidence="6" id="KW-1185">Reference proteome</keyword>
<dbReference type="EMBL" id="JAGDFL010000140">
    <property type="protein sequence ID" value="KAG7396771.1"/>
    <property type="molecule type" value="Genomic_DNA"/>
</dbReference>
<feature type="compositionally biased region" description="Basic residues" evidence="4">
    <location>
        <begin position="110"/>
        <end position="122"/>
    </location>
</feature>
<dbReference type="AlphaFoldDB" id="A0A8T1WUB5"/>
<feature type="region of interest" description="Disordered" evidence="4">
    <location>
        <begin position="134"/>
        <end position="171"/>
    </location>
</feature>
<name>A0A8T1WUB5_9STRA</name>
<dbReference type="NCBIfam" id="TIGR01557">
    <property type="entry name" value="myb_SHAQKYF"/>
    <property type="match status" value="1"/>
</dbReference>
<proteinExistence type="predicted"/>
<dbReference type="GO" id="GO:0003677">
    <property type="term" value="F:DNA binding"/>
    <property type="evidence" value="ECO:0007669"/>
    <property type="project" value="InterPro"/>
</dbReference>
<gene>
    <name evidence="5" type="ORF">PHYBOEH_001799</name>
</gene>